<accession>A0A838CF41</accession>
<dbReference type="AlphaFoldDB" id="A0A838CF41"/>
<sequence length="86" mass="9842">MALEKFHYTTSDGTKIDVHYAKDILKRKQIRKINEEAANPADAEEAMVKAAFDKKTYDIIDNLSIRDYEAFMLGWMEEGNPNVGES</sequence>
<protein>
    <recommendedName>
        <fullName evidence="3">Phage protein</fullName>
    </recommendedName>
</protein>
<dbReference type="RefSeq" id="WP_181193775.1">
    <property type="nucleotide sequence ID" value="NZ_JABFEE010000001.1"/>
</dbReference>
<proteinExistence type="predicted"/>
<dbReference type="EMBL" id="JABFEE010000001">
    <property type="protein sequence ID" value="MBA1834166.1"/>
    <property type="molecule type" value="Genomic_DNA"/>
</dbReference>
<evidence type="ECO:0000313" key="1">
    <source>
        <dbReference type="EMBL" id="MBA1834166.1"/>
    </source>
</evidence>
<reference evidence="1 2" key="1">
    <citation type="submission" date="2020-05" db="EMBL/GenBank/DDBJ databases">
        <title>Descriptions of Corynebacterium xxxx sp. nov., Corynebacterium yyyy sp. nov. and Corynebacterium zzzz sp. nov.</title>
        <authorList>
            <person name="Zhang G."/>
        </authorList>
    </citation>
    <scope>NUCLEOTIDE SEQUENCE [LARGE SCALE GENOMIC DNA]</scope>
    <source>
        <strain evidence="2">zg-915</strain>
    </source>
</reference>
<evidence type="ECO:0000313" key="2">
    <source>
        <dbReference type="Proteomes" id="UP000581408"/>
    </source>
</evidence>
<organism evidence="1 2">
    <name type="scientific">Corynebacterium wankanglinii</name>
    <dbReference type="NCBI Taxonomy" id="2735136"/>
    <lineage>
        <taxon>Bacteria</taxon>
        <taxon>Bacillati</taxon>
        <taxon>Actinomycetota</taxon>
        <taxon>Actinomycetes</taxon>
        <taxon>Mycobacteriales</taxon>
        <taxon>Corynebacteriaceae</taxon>
        <taxon>Corynebacterium</taxon>
    </lineage>
</organism>
<evidence type="ECO:0008006" key="3">
    <source>
        <dbReference type="Google" id="ProtNLM"/>
    </source>
</evidence>
<name>A0A838CF41_9CORY</name>
<gene>
    <name evidence="1" type="ORF">HMC16_00190</name>
</gene>
<comment type="caution">
    <text evidence="1">The sequence shown here is derived from an EMBL/GenBank/DDBJ whole genome shotgun (WGS) entry which is preliminary data.</text>
</comment>
<dbReference type="Proteomes" id="UP000581408">
    <property type="component" value="Unassembled WGS sequence"/>
</dbReference>